<protein>
    <submittedName>
        <fullName evidence="3">Substrate-binding domain-containing protein</fullName>
    </submittedName>
</protein>
<dbReference type="InterPro" id="IPR024370">
    <property type="entry name" value="PBP_domain"/>
</dbReference>
<dbReference type="Pfam" id="PF12728">
    <property type="entry name" value="HTH_17"/>
    <property type="match status" value="1"/>
</dbReference>
<evidence type="ECO:0000259" key="1">
    <source>
        <dbReference type="Pfam" id="PF12727"/>
    </source>
</evidence>
<evidence type="ECO:0000313" key="4">
    <source>
        <dbReference type="Proteomes" id="UP001595632"/>
    </source>
</evidence>
<gene>
    <name evidence="3" type="ORF">ACFOGP_24720</name>
</gene>
<dbReference type="InterPro" id="IPR041657">
    <property type="entry name" value="HTH_17"/>
</dbReference>
<dbReference type="PANTHER" id="PTHR38431:SF1">
    <property type="entry name" value="BLL2305 PROTEIN"/>
    <property type="match status" value="1"/>
</dbReference>
<dbReference type="PANTHER" id="PTHR38431">
    <property type="entry name" value="BLL2305 PROTEIN"/>
    <property type="match status" value="1"/>
</dbReference>
<evidence type="ECO:0000313" key="3">
    <source>
        <dbReference type="EMBL" id="MFC3145948.1"/>
    </source>
</evidence>
<keyword evidence="4" id="KW-1185">Reference proteome</keyword>
<feature type="domain" description="Helix-turn-helix" evidence="2">
    <location>
        <begin position="9"/>
        <end position="57"/>
    </location>
</feature>
<comment type="caution">
    <text evidence="3">The sequence shown here is derived from an EMBL/GenBank/DDBJ whole genome shotgun (WGS) entry which is preliminary data.</text>
</comment>
<dbReference type="Gene3D" id="3.40.190.10">
    <property type="entry name" value="Periplasmic binding protein-like II"/>
    <property type="match status" value="1"/>
</dbReference>
<dbReference type="SUPFAM" id="SSF53850">
    <property type="entry name" value="Periplasmic binding protein-like II"/>
    <property type="match status" value="1"/>
</dbReference>
<feature type="domain" description="PBP" evidence="1">
    <location>
        <begin position="84"/>
        <end position="261"/>
    </location>
</feature>
<dbReference type="Pfam" id="PF12727">
    <property type="entry name" value="PBP_like"/>
    <property type="match status" value="1"/>
</dbReference>
<proteinExistence type="predicted"/>
<dbReference type="RefSeq" id="WP_275635186.1">
    <property type="nucleotide sequence ID" value="NZ_JARGYD010000022.1"/>
</dbReference>
<dbReference type="EMBL" id="JBHRTB010000010">
    <property type="protein sequence ID" value="MFC3145948.1"/>
    <property type="molecule type" value="Genomic_DNA"/>
</dbReference>
<dbReference type="NCBIfam" id="TIGR01764">
    <property type="entry name" value="excise"/>
    <property type="match status" value="1"/>
</dbReference>
<sequence>MPDTDQPRYLTTKEVAELLRVRERKVYDLAAADEIPHRRITGKLLFPADEIHTWIEGGDGGVAGPRPDVVAGSHDPLLDWAIRESGAGLATLTDGSLDGLDRFAGGHAAAAGMHVPEDGGWNVGTVTARGLAGCVLIGWAVRARGILLAPQIADAVKGIADLKGRRVALRQDGAGAAALLDRLLAEAGMTRDDLVPSGTVARTESDAAAAVSAGEAEAALGIGAMARQFGLGFVPLVEENYDLLVDRRAWFTPPFQRLMTFTRSDSFRAKADALGGYDLTDAGAVRWLSR</sequence>
<name>A0ABV7GZH3_9RHOB</name>
<evidence type="ECO:0000259" key="2">
    <source>
        <dbReference type="Pfam" id="PF12728"/>
    </source>
</evidence>
<organism evidence="3 4">
    <name type="scientific">Psychromarinibacter halotolerans</name>
    <dbReference type="NCBI Taxonomy" id="1775175"/>
    <lineage>
        <taxon>Bacteria</taxon>
        <taxon>Pseudomonadati</taxon>
        <taxon>Pseudomonadota</taxon>
        <taxon>Alphaproteobacteria</taxon>
        <taxon>Rhodobacterales</taxon>
        <taxon>Paracoccaceae</taxon>
        <taxon>Psychromarinibacter</taxon>
    </lineage>
</organism>
<dbReference type="Proteomes" id="UP001595632">
    <property type="component" value="Unassembled WGS sequence"/>
</dbReference>
<reference evidence="4" key="1">
    <citation type="journal article" date="2019" name="Int. J. Syst. Evol. Microbiol.">
        <title>The Global Catalogue of Microorganisms (GCM) 10K type strain sequencing project: providing services to taxonomists for standard genome sequencing and annotation.</title>
        <authorList>
            <consortium name="The Broad Institute Genomics Platform"/>
            <consortium name="The Broad Institute Genome Sequencing Center for Infectious Disease"/>
            <person name="Wu L."/>
            <person name="Ma J."/>
        </authorList>
    </citation>
    <scope>NUCLEOTIDE SEQUENCE [LARGE SCALE GENOMIC DNA]</scope>
    <source>
        <strain evidence="4">KCTC 52366</strain>
    </source>
</reference>
<dbReference type="InterPro" id="IPR010093">
    <property type="entry name" value="SinI_DNA-bd"/>
</dbReference>
<accession>A0ABV7GZH3</accession>